<name>A0A3D8Y520_9BACT</name>
<comment type="caution">
    <text evidence="1">The sequence shown here is derived from an EMBL/GenBank/DDBJ whole genome shotgun (WGS) entry which is preliminary data.</text>
</comment>
<dbReference type="Proteomes" id="UP000256373">
    <property type="component" value="Unassembled WGS sequence"/>
</dbReference>
<reference evidence="1 2" key="1">
    <citation type="submission" date="2018-07" db="EMBL/GenBank/DDBJ databases">
        <title>Dyadobacter roseus sp. nov., isolated from rose rhizosphere soil.</title>
        <authorList>
            <person name="Chen L."/>
        </authorList>
    </citation>
    <scope>NUCLEOTIDE SEQUENCE [LARGE SCALE GENOMIC DNA]</scope>
    <source>
        <strain evidence="1 2">RS19</strain>
    </source>
</reference>
<dbReference type="AlphaFoldDB" id="A0A3D8Y520"/>
<accession>A0A3D8Y520</accession>
<sequence>MKGICKLYEVEAELMESHIIPKFVIEHMKKTGSRFLRAFANPNKRMQDGCMRPIKPYFNRSL</sequence>
<dbReference type="EMBL" id="QNUL01000027">
    <property type="protein sequence ID" value="REA57549.1"/>
    <property type="molecule type" value="Genomic_DNA"/>
</dbReference>
<proteinExistence type="predicted"/>
<evidence type="ECO:0000313" key="1">
    <source>
        <dbReference type="EMBL" id="REA57549.1"/>
    </source>
</evidence>
<protein>
    <submittedName>
        <fullName evidence="1">Uncharacterized protein</fullName>
    </submittedName>
</protein>
<evidence type="ECO:0000313" key="2">
    <source>
        <dbReference type="Proteomes" id="UP000256373"/>
    </source>
</evidence>
<keyword evidence="2" id="KW-1185">Reference proteome</keyword>
<gene>
    <name evidence="1" type="ORF">DSL64_23785</name>
</gene>
<organism evidence="1 2">
    <name type="scientific">Dyadobacter luteus</name>
    <dbReference type="NCBI Taxonomy" id="2259619"/>
    <lineage>
        <taxon>Bacteria</taxon>
        <taxon>Pseudomonadati</taxon>
        <taxon>Bacteroidota</taxon>
        <taxon>Cytophagia</taxon>
        <taxon>Cytophagales</taxon>
        <taxon>Spirosomataceae</taxon>
        <taxon>Dyadobacter</taxon>
    </lineage>
</organism>